<dbReference type="OMA" id="NADHYPL"/>
<dbReference type="EMBL" id="MOOB01000337">
    <property type="protein sequence ID" value="OQE59199.1"/>
    <property type="molecule type" value="Genomic_DNA"/>
</dbReference>
<gene>
    <name evidence="3" type="ORF">PENNAL_c0337G09466</name>
</gene>
<comment type="caution">
    <text evidence="3">The sequence shown here is derived from an EMBL/GenBank/DDBJ whole genome shotgun (WGS) entry which is preliminary data.</text>
</comment>
<accession>A0A1V6W8L4</accession>
<evidence type="ECO:0000256" key="1">
    <source>
        <dbReference type="SAM" id="Coils"/>
    </source>
</evidence>
<organism evidence="3 4">
    <name type="scientific">Penicillium nalgiovense</name>
    <dbReference type="NCBI Taxonomy" id="60175"/>
    <lineage>
        <taxon>Eukaryota</taxon>
        <taxon>Fungi</taxon>
        <taxon>Dikarya</taxon>
        <taxon>Ascomycota</taxon>
        <taxon>Pezizomycotina</taxon>
        <taxon>Eurotiomycetes</taxon>
        <taxon>Eurotiomycetidae</taxon>
        <taxon>Eurotiales</taxon>
        <taxon>Aspergillaceae</taxon>
        <taxon>Penicillium</taxon>
    </lineage>
</organism>
<evidence type="ECO:0000256" key="2">
    <source>
        <dbReference type="SAM" id="MobiDB-lite"/>
    </source>
</evidence>
<feature type="coiled-coil region" evidence="1">
    <location>
        <begin position="74"/>
        <end position="129"/>
    </location>
</feature>
<keyword evidence="4" id="KW-1185">Reference proteome</keyword>
<name>A0A1V6W8L4_PENNA</name>
<dbReference type="Proteomes" id="UP000191691">
    <property type="component" value="Unassembled WGS sequence"/>
</dbReference>
<protein>
    <submittedName>
        <fullName evidence="3">Uncharacterized protein</fullName>
    </submittedName>
</protein>
<sequence length="199" mass="22583">MAGSKRNPPTNRGKQPAVILEEDDESHEQETAAALDPNTPTPDPQRPVDTGDYEEEDESSIRARLQQTPSKERFYELARDHKRLKNRIQELEDEVTVLHAEKVETDMLLKSLQQDCEEAIAHRDIAIRERGDLAFRLVNVQNQISSGAPIVEAAAGRKTTKMPDAPMLNDGKEVRFETWETVIRQKLEANADHYPLPVH</sequence>
<reference evidence="4" key="1">
    <citation type="journal article" date="2017" name="Nat. Microbiol.">
        <title>Global analysis of biosynthetic gene clusters reveals vast potential of secondary metabolite production in Penicillium species.</title>
        <authorList>
            <person name="Nielsen J.C."/>
            <person name="Grijseels S."/>
            <person name="Prigent S."/>
            <person name="Ji B."/>
            <person name="Dainat J."/>
            <person name="Nielsen K.F."/>
            <person name="Frisvad J.C."/>
            <person name="Workman M."/>
            <person name="Nielsen J."/>
        </authorList>
    </citation>
    <scope>NUCLEOTIDE SEQUENCE [LARGE SCALE GENOMIC DNA]</scope>
    <source>
        <strain evidence="4">IBT 13039</strain>
    </source>
</reference>
<evidence type="ECO:0000313" key="4">
    <source>
        <dbReference type="Proteomes" id="UP000191691"/>
    </source>
</evidence>
<feature type="region of interest" description="Disordered" evidence="2">
    <location>
        <begin position="1"/>
        <end position="62"/>
    </location>
</feature>
<keyword evidence="1" id="KW-0175">Coiled coil</keyword>
<evidence type="ECO:0000313" key="3">
    <source>
        <dbReference type="EMBL" id="OQE59199.1"/>
    </source>
</evidence>
<dbReference type="STRING" id="60175.A0A1V6W8L4"/>
<dbReference type="AlphaFoldDB" id="A0A1V6W8L4"/>
<feature type="non-terminal residue" evidence="3">
    <location>
        <position position="199"/>
    </location>
</feature>
<proteinExistence type="predicted"/>